<proteinExistence type="predicted"/>
<feature type="region of interest" description="Disordered" evidence="1">
    <location>
        <begin position="94"/>
        <end position="114"/>
    </location>
</feature>
<feature type="compositionally biased region" description="Low complexity" evidence="1">
    <location>
        <begin position="203"/>
        <end position="214"/>
    </location>
</feature>
<organism evidence="2">
    <name type="scientific">uncultured densovirus</name>
    <dbReference type="NCBI Taxonomy" id="748192"/>
    <lineage>
        <taxon>Viruses</taxon>
        <taxon>Monodnaviria</taxon>
        <taxon>Shotokuvirae</taxon>
        <taxon>Cossaviricota</taxon>
        <taxon>Quintoviricetes</taxon>
        <taxon>Piccovirales</taxon>
        <taxon>Parvoviridae</taxon>
        <taxon>Densovirinae</taxon>
        <taxon>environmental samples</taxon>
    </lineage>
</organism>
<feature type="compositionally biased region" description="Polar residues" evidence="1">
    <location>
        <begin position="160"/>
        <end position="176"/>
    </location>
</feature>
<dbReference type="InterPro" id="IPR016184">
    <property type="entry name" value="Capsid/spike_ssDNA_virus"/>
</dbReference>
<name>A0A7M4CBH6_9VIRU</name>
<sequence length="669" mass="73539">MVKYPVHLDPRKQPDWPKKSDYSTAEWLNRVTYIWAQWNSARQRAELPRVDPPDRLGIAVTHRPPLQRGHPEANRPTNESISFSEWRARNAGDRGPLIDGFNRQRQQQDARNDHLLNTVVASDITPEEEMEISAAIGEFIPNGGSISPSDFDDAGGAGPSNGTMDNRSRSHSQAGRQNKRPRVNAPEAQAAATASDGGTGHNSQSDGGFDSSQGPISTLPKGGYTSGPGYISMTKVHRQKHRALPYHPVAASGIRDGAWMITTPLSKVYWEYMFYYMSKEEFDLIPAGSYVESVSIKVMQSVATTIFETNASTSTFSTTNNPKVLVIGHDLEKKCMGGIDRKVIVNEKMIPQSISSPDVSDFIKKQYGTDQTAATITDMVIPGCAHGIPYYNNVQFCIYQPTFAQAKALGMYKTDPADPSTIIENNAPGFEYFNNMITSINSNDTTWDEIATLDYKFVSAPIGEQFPHLEIPSTNISQNVGNADYYNMTRTISNSTIGADLTFTESIAPTKRSTVPIVTYDSAPIEKGSIFVKGDGNFKPARQPTFHCGMRAVDKATLTGSATRATDFALAYIEFDIIATINIRTNNYPYRHTKPKYHYTSLENAVTGAGTYPDASPVLANQTVAFGLYGSKSTAPTASAVDVPDPTTGRVRRSLRHIGKDIRVKTKKR</sequence>
<dbReference type="InterPro" id="IPR003433">
    <property type="entry name" value="Capsid_VP4_densovirus"/>
</dbReference>
<feature type="region of interest" description="Disordered" evidence="1">
    <location>
        <begin position="139"/>
        <end position="223"/>
    </location>
</feature>
<evidence type="ECO:0000256" key="1">
    <source>
        <dbReference type="SAM" id="MobiDB-lite"/>
    </source>
</evidence>
<protein>
    <submittedName>
        <fullName evidence="2">VP</fullName>
    </submittedName>
</protein>
<feature type="region of interest" description="Disordered" evidence="1">
    <location>
        <begin position="1"/>
        <end position="20"/>
    </location>
</feature>
<evidence type="ECO:0000313" key="2">
    <source>
        <dbReference type="EMBL" id="QOD39454.1"/>
    </source>
</evidence>
<dbReference type="GO" id="GO:0005198">
    <property type="term" value="F:structural molecule activity"/>
    <property type="evidence" value="ECO:0007669"/>
    <property type="project" value="InterPro"/>
</dbReference>
<accession>A0A7M4CBH6</accession>
<gene>
    <name evidence="2" type="primary">VP</name>
</gene>
<dbReference type="SUPFAM" id="SSF88645">
    <property type="entry name" value="ssDNA viruses"/>
    <property type="match status" value="1"/>
</dbReference>
<reference evidence="2" key="1">
    <citation type="submission" date="2020-07" db="EMBL/GenBank/DDBJ databases">
        <title>Diversity of sea star-associated densoviruses and transcribed endogenized viral elements of densovirus origin.</title>
        <authorList>
            <person name="Jackson E.W."/>
            <person name="Hewson I."/>
        </authorList>
    </citation>
    <scope>NUCLEOTIDE SEQUENCE</scope>
</reference>
<dbReference type="Pfam" id="PF02336">
    <property type="entry name" value="Denso_VP4"/>
    <property type="match status" value="1"/>
</dbReference>
<dbReference type="EMBL" id="MT733014">
    <property type="protein sequence ID" value="QOD39454.1"/>
    <property type="molecule type" value="Genomic_DNA"/>
</dbReference>